<dbReference type="Proteomes" id="UP000466848">
    <property type="component" value="Chromosome"/>
</dbReference>
<evidence type="ECO:0000313" key="3">
    <source>
        <dbReference type="Proteomes" id="UP000466848"/>
    </source>
</evidence>
<name>A0A858BT70_9FIRM</name>
<organism evidence="2 3">
    <name type="scientific">Aminipila butyrica</name>
    <dbReference type="NCBI Taxonomy" id="433296"/>
    <lineage>
        <taxon>Bacteria</taxon>
        <taxon>Bacillati</taxon>
        <taxon>Bacillota</taxon>
        <taxon>Clostridia</taxon>
        <taxon>Peptostreptococcales</taxon>
        <taxon>Anaerovoracaceae</taxon>
        <taxon>Aminipila</taxon>
    </lineage>
</organism>
<keyword evidence="1" id="KW-1133">Transmembrane helix</keyword>
<accession>A0A858BT70</accession>
<keyword evidence="3" id="KW-1185">Reference proteome</keyword>
<keyword evidence="1" id="KW-0472">Membrane</keyword>
<proteinExistence type="predicted"/>
<protein>
    <submittedName>
        <fullName evidence="2">Uncharacterized protein</fullName>
    </submittedName>
</protein>
<dbReference type="RefSeq" id="WP_163065198.1">
    <property type="nucleotide sequence ID" value="NZ_CP048649.1"/>
</dbReference>
<dbReference type="KEGG" id="abut:Ami103574_02645"/>
<gene>
    <name evidence="2" type="ORF">Ami103574_02645</name>
</gene>
<dbReference type="AlphaFoldDB" id="A0A858BT70"/>
<keyword evidence="1" id="KW-0812">Transmembrane</keyword>
<feature type="transmembrane region" description="Helical" evidence="1">
    <location>
        <begin position="122"/>
        <end position="141"/>
    </location>
</feature>
<dbReference type="EMBL" id="CP048649">
    <property type="protein sequence ID" value="QIB68278.1"/>
    <property type="molecule type" value="Genomic_DNA"/>
</dbReference>
<reference evidence="2 3" key="1">
    <citation type="submission" date="2020-02" db="EMBL/GenBank/DDBJ databases">
        <authorList>
            <person name="Kim Y.B."/>
            <person name="Roh S.W."/>
        </authorList>
    </citation>
    <scope>NUCLEOTIDE SEQUENCE [LARGE SCALE GENOMIC DNA]</scope>
    <source>
        <strain evidence="2 3">DSM 103574</strain>
    </source>
</reference>
<evidence type="ECO:0000313" key="2">
    <source>
        <dbReference type="EMBL" id="QIB68278.1"/>
    </source>
</evidence>
<sequence>MNKFTNKAEKSRIYVELLEAEVDYKRLSAAGSLKEYPMINKSLKEISIILERVGFNMNLDNINVEPIKEKGQVDFAIQLTKEIREAPEEVKSLIDKKLQLVNSIAQVKYPINYYINKVWWRFQVKSALILVRAIIMVIYWFDCKCLNNGKNTKKKEILDTYPVIIAQ</sequence>
<evidence type="ECO:0000256" key="1">
    <source>
        <dbReference type="SAM" id="Phobius"/>
    </source>
</evidence>